<keyword evidence="3 4" id="KW-0732">Signal</keyword>
<evidence type="ECO:0000256" key="3">
    <source>
        <dbReference type="ARBA" id="ARBA00022729"/>
    </source>
</evidence>
<dbReference type="GO" id="GO:1901982">
    <property type="term" value="F:maltose binding"/>
    <property type="evidence" value="ECO:0007669"/>
    <property type="project" value="TreeGrafter"/>
</dbReference>
<keyword evidence="2" id="KW-0813">Transport</keyword>
<dbReference type="RefSeq" id="WP_154118312.1">
    <property type="nucleotide sequence ID" value="NZ_WJXB01000003.1"/>
</dbReference>
<gene>
    <name evidence="5" type="ORF">GJB61_09710</name>
</gene>
<reference evidence="5 6" key="1">
    <citation type="submission" date="2019-11" db="EMBL/GenBank/DDBJ databases">
        <title>Paenibacillus monticola sp. nov., a novel PGPR strain isolated from mountain sample in China.</title>
        <authorList>
            <person name="Zhao Q."/>
            <person name="Li H.-P."/>
            <person name="Zhang J.-L."/>
        </authorList>
    </citation>
    <scope>NUCLEOTIDE SEQUENCE [LARGE SCALE GENOMIC DNA]</scope>
    <source>
        <strain evidence="5 6">LC-T2</strain>
    </source>
</reference>
<comment type="caution">
    <text evidence="5">The sequence shown here is derived from an EMBL/GenBank/DDBJ whole genome shotgun (WGS) entry which is preliminary data.</text>
</comment>
<feature type="chain" id="PRO_5030848035" evidence="4">
    <location>
        <begin position="34"/>
        <end position="448"/>
    </location>
</feature>
<dbReference type="Gene3D" id="3.40.190.10">
    <property type="entry name" value="Periplasmic binding protein-like II"/>
    <property type="match status" value="2"/>
</dbReference>
<evidence type="ECO:0000313" key="6">
    <source>
        <dbReference type="Proteomes" id="UP000463051"/>
    </source>
</evidence>
<dbReference type="GO" id="GO:0015768">
    <property type="term" value="P:maltose transport"/>
    <property type="evidence" value="ECO:0007669"/>
    <property type="project" value="TreeGrafter"/>
</dbReference>
<dbReference type="Proteomes" id="UP000463051">
    <property type="component" value="Unassembled WGS sequence"/>
</dbReference>
<dbReference type="PROSITE" id="PS01037">
    <property type="entry name" value="SBP_BACTERIAL_1"/>
    <property type="match status" value="1"/>
</dbReference>
<dbReference type="InterPro" id="IPR006059">
    <property type="entry name" value="SBP"/>
</dbReference>
<evidence type="ECO:0000256" key="1">
    <source>
        <dbReference type="ARBA" id="ARBA00008520"/>
    </source>
</evidence>
<evidence type="ECO:0000256" key="4">
    <source>
        <dbReference type="SAM" id="SignalP"/>
    </source>
</evidence>
<organism evidence="5 6">
    <name type="scientific">Paenibacillus monticola</name>
    <dbReference type="NCBI Taxonomy" id="2666075"/>
    <lineage>
        <taxon>Bacteria</taxon>
        <taxon>Bacillati</taxon>
        <taxon>Bacillota</taxon>
        <taxon>Bacilli</taxon>
        <taxon>Bacillales</taxon>
        <taxon>Paenibacillaceae</taxon>
        <taxon>Paenibacillus</taxon>
    </lineage>
</organism>
<proteinExistence type="inferred from homology"/>
<sequence length="448" mass="49139">MSNRYLNKSWMLPTAAVLMITLVLSGCGGGNNASSGNNADANAEGSSGNTANVKAEKTKVSVWYLWGGAEGEQVESLIKRFNESQDLYTAEGLSVPDEQKIKVAIAGGDGPDITDSFASNIAQYAEEGIALDLDSMIDRDAYDLSDFIPATLEQGKYQDKFYALPLNTTVRGLYYNKKLLSEAGYTEPPTTSQELYDMAAKLTKTKTDGTIEVLGYPVYPNFDFEVLTHGFGGQFLSADGKTAMFDSDANLAALTSVYNYTKQFGVDNIKKVQASGKWLDPNDPFMTGKQAFRVDGSWLSTFIKTNNIDLDYGLVPIPYLDGHPEMAESGENQSSIFYIANNAKNKEGAWEFMKFMYSSEELATFMAGMGNIPARQSSMENALFDNVPDAAAFIAMSKGKNLKSLPNITPLNDISKAVKEEFEALFNLKQTPEETIQKLQSRTEELLK</sequence>
<dbReference type="EMBL" id="WJXB01000003">
    <property type="protein sequence ID" value="MRN53267.1"/>
    <property type="molecule type" value="Genomic_DNA"/>
</dbReference>
<dbReference type="Pfam" id="PF13416">
    <property type="entry name" value="SBP_bac_8"/>
    <property type="match status" value="1"/>
</dbReference>
<evidence type="ECO:0000256" key="2">
    <source>
        <dbReference type="ARBA" id="ARBA00022448"/>
    </source>
</evidence>
<dbReference type="PANTHER" id="PTHR30061:SF50">
    <property type="entry name" value="MALTOSE_MALTODEXTRIN-BINDING PERIPLASMIC PROTEIN"/>
    <property type="match status" value="1"/>
</dbReference>
<protein>
    <submittedName>
        <fullName evidence="5">Extracellular solute-binding protein</fullName>
    </submittedName>
</protein>
<dbReference type="PANTHER" id="PTHR30061">
    <property type="entry name" value="MALTOSE-BINDING PERIPLASMIC PROTEIN"/>
    <property type="match status" value="1"/>
</dbReference>
<keyword evidence="6" id="KW-1185">Reference proteome</keyword>
<dbReference type="InterPro" id="IPR006061">
    <property type="entry name" value="SBP_1_CS"/>
</dbReference>
<comment type="similarity">
    <text evidence="1">Belongs to the bacterial solute-binding protein 1 family.</text>
</comment>
<evidence type="ECO:0000313" key="5">
    <source>
        <dbReference type="EMBL" id="MRN53267.1"/>
    </source>
</evidence>
<dbReference type="AlphaFoldDB" id="A0A7X2H4A6"/>
<name>A0A7X2H4A6_9BACL</name>
<dbReference type="SUPFAM" id="SSF53850">
    <property type="entry name" value="Periplasmic binding protein-like II"/>
    <property type="match status" value="1"/>
</dbReference>
<dbReference type="GO" id="GO:0042956">
    <property type="term" value="P:maltodextrin transmembrane transport"/>
    <property type="evidence" value="ECO:0007669"/>
    <property type="project" value="TreeGrafter"/>
</dbReference>
<accession>A0A7X2H4A6</accession>
<dbReference type="GO" id="GO:0055052">
    <property type="term" value="C:ATP-binding cassette (ABC) transporter complex, substrate-binding subunit-containing"/>
    <property type="evidence" value="ECO:0007669"/>
    <property type="project" value="TreeGrafter"/>
</dbReference>
<dbReference type="CDD" id="cd14748">
    <property type="entry name" value="PBP2_UgpB"/>
    <property type="match status" value="1"/>
</dbReference>
<feature type="signal peptide" evidence="4">
    <location>
        <begin position="1"/>
        <end position="33"/>
    </location>
</feature>
<dbReference type="GO" id="GO:0055085">
    <property type="term" value="P:transmembrane transport"/>
    <property type="evidence" value="ECO:0007669"/>
    <property type="project" value="InterPro"/>
</dbReference>
<dbReference type="PROSITE" id="PS51257">
    <property type="entry name" value="PROKAR_LIPOPROTEIN"/>
    <property type="match status" value="1"/>
</dbReference>